<protein>
    <submittedName>
        <fullName evidence="3">Uncharacterized protein</fullName>
    </submittedName>
</protein>
<dbReference type="RefSeq" id="XP_016928316.2">
    <property type="nucleotide sequence ID" value="XM_017072827.4"/>
</dbReference>
<evidence type="ECO:0000256" key="1">
    <source>
        <dbReference type="SAM" id="SignalP"/>
    </source>
</evidence>
<sequence>MKLILVLTFLATLAVSLAFPQVGHGSVNGPSGRFPMTKNWAQPPVDLGKPIIFLREATPIHEAQESRPGQIRRRKSG</sequence>
<reference evidence="3" key="1">
    <citation type="submission" date="2025-08" db="UniProtKB">
        <authorList>
            <consortium name="RefSeq"/>
        </authorList>
    </citation>
    <scope>IDENTIFICATION</scope>
</reference>
<name>A0AB39Z4H0_DROSZ</name>
<dbReference type="Proteomes" id="UP001652628">
    <property type="component" value="Chromosome 2R"/>
</dbReference>
<evidence type="ECO:0000313" key="2">
    <source>
        <dbReference type="Proteomes" id="UP001652628"/>
    </source>
</evidence>
<organism evidence="2 3">
    <name type="scientific">Drosophila suzukii</name>
    <name type="common">Spotted-wing drosophila fruit fly</name>
    <dbReference type="NCBI Taxonomy" id="28584"/>
    <lineage>
        <taxon>Eukaryota</taxon>
        <taxon>Metazoa</taxon>
        <taxon>Ecdysozoa</taxon>
        <taxon>Arthropoda</taxon>
        <taxon>Hexapoda</taxon>
        <taxon>Insecta</taxon>
        <taxon>Pterygota</taxon>
        <taxon>Neoptera</taxon>
        <taxon>Endopterygota</taxon>
        <taxon>Diptera</taxon>
        <taxon>Brachycera</taxon>
        <taxon>Muscomorpha</taxon>
        <taxon>Ephydroidea</taxon>
        <taxon>Drosophilidae</taxon>
        <taxon>Drosophila</taxon>
        <taxon>Sophophora</taxon>
    </lineage>
</organism>
<accession>A0AB39Z4H0</accession>
<keyword evidence="2" id="KW-1185">Reference proteome</keyword>
<dbReference type="AlphaFoldDB" id="A0AB39Z4H0"/>
<feature type="signal peptide" evidence="1">
    <location>
        <begin position="1"/>
        <end position="18"/>
    </location>
</feature>
<evidence type="ECO:0000313" key="3">
    <source>
        <dbReference type="RefSeq" id="XP_016928316.2"/>
    </source>
</evidence>
<keyword evidence="1" id="KW-0732">Signal</keyword>
<gene>
    <name evidence="3" type="primary">LOC108008920</name>
</gene>
<proteinExistence type="predicted"/>
<dbReference type="GeneID" id="108008920"/>
<feature type="chain" id="PRO_5045270872" evidence="1">
    <location>
        <begin position="19"/>
        <end position="77"/>
    </location>
</feature>